<dbReference type="Pfam" id="PF00806">
    <property type="entry name" value="PUF"/>
    <property type="match status" value="7"/>
</dbReference>
<dbReference type="InterPro" id="IPR033133">
    <property type="entry name" value="PUM-HD"/>
</dbReference>
<dbReference type="InterPro" id="IPR033712">
    <property type="entry name" value="Pumilio_RNA-bd"/>
</dbReference>
<dbReference type="EMBL" id="ASPP01005735">
    <property type="protein sequence ID" value="ETO29994.1"/>
    <property type="molecule type" value="Genomic_DNA"/>
</dbReference>
<dbReference type="Proteomes" id="UP000023152">
    <property type="component" value="Unassembled WGS sequence"/>
</dbReference>
<feature type="domain" description="PUM-HD" evidence="4">
    <location>
        <begin position="429"/>
        <end position="718"/>
    </location>
</feature>
<dbReference type="PANTHER" id="PTHR12537">
    <property type="entry name" value="RNA BINDING PROTEIN PUMILIO-RELATED"/>
    <property type="match status" value="1"/>
</dbReference>
<organism evidence="5 6">
    <name type="scientific">Reticulomyxa filosa</name>
    <dbReference type="NCBI Taxonomy" id="46433"/>
    <lineage>
        <taxon>Eukaryota</taxon>
        <taxon>Sar</taxon>
        <taxon>Rhizaria</taxon>
        <taxon>Retaria</taxon>
        <taxon>Foraminifera</taxon>
        <taxon>Monothalamids</taxon>
        <taxon>Reticulomyxidae</taxon>
        <taxon>Reticulomyxa</taxon>
    </lineage>
</organism>
<dbReference type="CDD" id="cd07920">
    <property type="entry name" value="Pumilio"/>
    <property type="match status" value="1"/>
</dbReference>
<dbReference type="SMART" id="SM00025">
    <property type="entry name" value="Pumilio"/>
    <property type="match status" value="6"/>
</dbReference>
<protein>
    <submittedName>
        <fullName evidence="5">RNA binding protein</fullName>
    </submittedName>
</protein>
<keyword evidence="6" id="KW-1185">Reference proteome</keyword>
<feature type="repeat" description="Pumilio" evidence="2">
    <location>
        <begin position="450"/>
        <end position="487"/>
    </location>
</feature>
<evidence type="ECO:0000313" key="5">
    <source>
        <dbReference type="EMBL" id="ETO29994.1"/>
    </source>
</evidence>
<dbReference type="OrthoDB" id="668540at2759"/>
<feature type="repeat" description="Pumilio" evidence="2">
    <location>
        <begin position="632"/>
        <end position="667"/>
    </location>
</feature>
<dbReference type="PROSITE" id="PS50303">
    <property type="entry name" value="PUM_HD"/>
    <property type="match status" value="1"/>
</dbReference>
<evidence type="ECO:0000259" key="4">
    <source>
        <dbReference type="PROSITE" id="PS50303"/>
    </source>
</evidence>
<feature type="region of interest" description="Disordered" evidence="3">
    <location>
        <begin position="349"/>
        <end position="441"/>
    </location>
</feature>
<reference evidence="5 6" key="1">
    <citation type="journal article" date="2013" name="Curr. Biol.">
        <title>The Genome of the Foraminiferan Reticulomyxa filosa.</title>
        <authorList>
            <person name="Glockner G."/>
            <person name="Hulsmann N."/>
            <person name="Schleicher M."/>
            <person name="Noegel A.A."/>
            <person name="Eichinger L."/>
            <person name="Gallinger C."/>
            <person name="Pawlowski J."/>
            <person name="Sierra R."/>
            <person name="Euteneuer U."/>
            <person name="Pillet L."/>
            <person name="Moustafa A."/>
            <person name="Platzer M."/>
            <person name="Groth M."/>
            <person name="Szafranski K."/>
            <person name="Schliwa M."/>
        </authorList>
    </citation>
    <scope>NUCLEOTIDE SEQUENCE [LARGE SCALE GENOMIC DNA]</scope>
</reference>
<dbReference type="GO" id="GO:0005634">
    <property type="term" value="C:nucleus"/>
    <property type="evidence" value="ECO:0007669"/>
    <property type="project" value="TreeGrafter"/>
</dbReference>
<dbReference type="Gene3D" id="1.25.10.10">
    <property type="entry name" value="Leucine-rich Repeat Variant"/>
    <property type="match status" value="1"/>
</dbReference>
<keyword evidence="1" id="KW-0677">Repeat</keyword>
<accession>X6NVZ3</accession>
<proteinExistence type="predicted"/>
<feature type="repeat" description="Pumilio" evidence="2">
    <location>
        <begin position="560"/>
        <end position="595"/>
    </location>
</feature>
<evidence type="ECO:0000256" key="1">
    <source>
        <dbReference type="ARBA" id="ARBA00022737"/>
    </source>
</evidence>
<sequence length="718" mass="78970">MLMNNNLMPSFQTSSHMTTNKMGNNNIITGTTGQLNLGATMNNNGTIMNASNVLSNNTTTTATTTNNVQTPVIGRPLFPDGQSGLLPNVTHTPLIADAMKAYNSIFPQQAQQQMLSLNTGGNMENSTNEINNINSIKRSGSNKRLEMGMSALTESFSDLKMDVSSGQGGVGQVIPTLVTTSSHVLPLEALSSVPSIPDGLIRGESAVSAVSEGNAHFVPYFPDDTQVSDGGLGASPTSAPTAGPSLQFTLPMGQAMNLNNGGGNMINNNTLLNGMPTVSGFPMTTILSYDTGSNDMSALETPSLPKSYLPEYWMQQSFTIPVSQYVPMNFNVNANGMYPNETSNLYNMNSYVPSDQGAPSQMGMGDYSMLSGQENEGQPTSNMGRRRQKQGDGRQRSTNRSSRRGRNMTPTNNMMNDSERSMTKGDNRQVHNESSEVTTTFERDNVSLMDLVKNELIEKCARDQHGSRYIQRALETATLAEKSAVFKQIEKCALGLCEDVFGNYVIQKFFEHGTDNHKITLAKILVGRVLPLTKSMYGCRVIQKALECVEEKLRIALVSELDGHVEECVRDQNGNHVIQKAIEEVSPEHLDFIVKTFHGKVYDFSTHPYGCRVIQRLLERCTLEQKEPLLNEILKQVSTLSKDQYGNYVVQHMLQHGTPKVRSAIIEIVATNIVTFELNNQQMNPTTTKNNLDFVLFVSSNVVEKLFTHSTEEEKKPF</sequence>
<dbReference type="InterPro" id="IPR001313">
    <property type="entry name" value="Pumilio_RNA-bd_rpt"/>
</dbReference>
<dbReference type="PROSITE" id="PS50302">
    <property type="entry name" value="PUM"/>
    <property type="match status" value="5"/>
</dbReference>
<feature type="compositionally biased region" description="Basic and acidic residues" evidence="3">
    <location>
        <begin position="417"/>
        <end position="434"/>
    </location>
</feature>
<feature type="repeat" description="Pumilio" evidence="2">
    <location>
        <begin position="523"/>
        <end position="559"/>
    </location>
</feature>
<comment type="caution">
    <text evidence="5">The sequence shown here is derived from an EMBL/GenBank/DDBJ whole genome shotgun (WGS) entry which is preliminary data.</text>
</comment>
<dbReference type="GO" id="GO:0005737">
    <property type="term" value="C:cytoplasm"/>
    <property type="evidence" value="ECO:0007669"/>
    <property type="project" value="TreeGrafter"/>
</dbReference>
<dbReference type="SUPFAM" id="SSF48371">
    <property type="entry name" value="ARM repeat"/>
    <property type="match status" value="1"/>
</dbReference>
<feature type="compositionally biased region" description="Polar residues" evidence="3">
    <location>
        <begin position="349"/>
        <end position="359"/>
    </location>
</feature>
<name>X6NVZ3_RETFI</name>
<dbReference type="GO" id="GO:0003730">
    <property type="term" value="F:mRNA 3'-UTR binding"/>
    <property type="evidence" value="ECO:0007669"/>
    <property type="project" value="TreeGrafter"/>
</dbReference>
<feature type="repeat" description="Pumilio" evidence="2">
    <location>
        <begin position="596"/>
        <end position="631"/>
    </location>
</feature>
<dbReference type="PANTHER" id="PTHR12537:SF12">
    <property type="entry name" value="MATERNAL PROTEIN PUMILIO"/>
    <property type="match status" value="1"/>
</dbReference>
<gene>
    <name evidence="5" type="ORF">RFI_07126</name>
</gene>
<dbReference type="AlphaFoldDB" id="X6NVZ3"/>
<dbReference type="InterPro" id="IPR016024">
    <property type="entry name" value="ARM-type_fold"/>
</dbReference>
<evidence type="ECO:0000256" key="3">
    <source>
        <dbReference type="SAM" id="MobiDB-lite"/>
    </source>
</evidence>
<evidence type="ECO:0000313" key="6">
    <source>
        <dbReference type="Proteomes" id="UP000023152"/>
    </source>
</evidence>
<dbReference type="GO" id="GO:0010608">
    <property type="term" value="P:post-transcriptional regulation of gene expression"/>
    <property type="evidence" value="ECO:0007669"/>
    <property type="project" value="TreeGrafter"/>
</dbReference>
<evidence type="ECO:0000256" key="2">
    <source>
        <dbReference type="PROSITE-ProRule" id="PRU00317"/>
    </source>
</evidence>
<dbReference type="InterPro" id="IPR011989">
    <property type="entry name" value="ARM-like"/>
</dbReference>
<feature type="compositionally biased region" description="Polar residues" evidence="3">
    <location>
        <begin position="370"/>
        <end position="383"/>
    </location>
</feature>